<feature type="domain" description="DUF7092" evidence="9">
    <location>
        <begin position="4"/>
        <end position="78"/>
    </location>
</feature>
<keyword evidence="7" id="KW-1133">Transmembrane helix</keyword>
<comment type="similarity">
    <text evidence="6">Belongs to the peptidase M48 family.</text>
</comment>
<evidence type="ECO:0000256" key="2">
    <source>
        <dbReference type="ARBA" id="ARBA00022723"/>
    </source>
</evidence>
<feature type="domain" description="Peptidase M48" evidence="8">
    <location>
        <begin position="161"/>
        <end position="336"/>
    </location>
</feature>
<name>A0AAU7NW43_9GAMM</name>
<dbReference type="Pfam" id="PF23368">
    <property type="entry name" value="DUF7092"/>
    <property type="match status" value="1"/>
</dbReference>
<organism evidence="10 11">
    <name type="scientific">Methylomarinum roseum</name>
    <dbReference type="NCBI Taxonomy" id="3067653"/>
    <lineage>
        <taxon>Bacteria</taxon>
        <taxon>Pseudomonadati</taxon>
        <taxon>Pseudomonadota</taxon>
        <taxon>Gammaproteobacteria</taxon>
        <taxon>Methylococcales</taxon>
        <taxon>Methylococcaceae</taxon>
        <taxon>Methylomarinum</taxon>
    </lineage>
</organism>
<dbReference type="CDD" id="cd07332">
    <property type="entry name" value="M48C_Oma1_like"/>
    <property type="match status" value="1"/>
</dbReference>
<keyword evidence="4 6" id="KW-0862">Zinc</keyword>
<dbReference type="Gene3D" id="3.30.2010.10">
    <property type="entry name" value="Metalloproteases ('zincins'), catalytic domain"/>
    <property type="match status" value="1"/>
</dbReference>
<dbReference type="KEGG" id="mech:Q9L42_003175"/>
<protein>
    <submittedName>
        <fullName evidence="10">M48 family metallopeptidase</fullName>
    </submittedName>
</protein>
<evidence type="ECO:0000256" key="1">
    <source>
        <dbReference type="ARBA" id="ARBA00022670"/>
    </source>
</evidence>
<feature type="transmembrane region" description="Helical" evidence="7">
    <location>
        <begin position="99"/>
        <end position="119"/>
    </location>
</feature>
<dbReference type="AlphaFoldDB" id="A0AAU7NW43"/>
<dbReference type="InterPro" id="IPR001915">
    <property type="entry name" value="Peptidase_M48"/>
</dbReference>
<proteinExistence type="inferred from homology"/>
<dbReference type="Proteomes" id="UP001225378">
    <property type="component" value="Chromosome"/>
</dbReference>
<evidence type="ECO:0000256" key="3">
    <source>
        <dbReference type="ARBA" id="ARBA00022801"/>
    </source>
</evidence>
<reference evidence="10 11" key="1">
    <citation type="journal article" date="2024" name="Microbiology">
        <title>Methylomarinum rosea sp. nov., a novel halophilic methanotrophic bacterium from the hypersaline Lake Elton.</title>
        <authorList>
            <person name="Suleimanov R.Z."/>
            <person name="Oshkin I.Y."/>
            <person name="Danilova O.V."/>
            <person name="Suzina N.E."/>
            <person name="Dedysh S.N."/>
        </authorList>
    </citation>
    <scope>NUCLEOTIDE SEQUENCE [LARGE SCALE GENOMIC DNA]</scope>
    <source>
        <strain evidence="10 11">Ch1-1</strain>
    </source>
</reference>
<dbReference type="GO" id="GO:0004222">
    <property type="term" value="F:metalloendopeptidase activity"/>
    <property type="evidence" value="ECO:0007669"/>
    <property type="project" value="InterPro"/>
</dbReference>
<evidence type="ECO:0000256" key="5">
    <source>
        <dbReference type="ARBA" id="ARBA00023049"/>
    </source>
</evidence>
<evidence type="ECO:0000313" key="10">
    <source>
        <dbReference type="EMBL" id="XBS21137.1"/>
    </source>
</evidence>
<accession>A0AAU7NW43</accession>
<evidence type="ECO:0000256" key="7">
    <source>
        <dbReference type="SAM" id="Phobius"/>
    </source>
</evidence>
<dbReference type="RefSeq" id="WP_305909873.1">
    <property type="nucleotide sequence ID" value="NZ_CP157743.1"/>
</dbReference>
<dbReference type="InterPro" id="IPR051156">
    <property type="entry name" value="Mito/Outer_Membr_Metalloprot"/>
</dbReference>
<keyword evidence="5 6" id="KW-0482">Metalloprotease</keyword>
<comment type="cofactor">
    <cofactor evidence="6">
        <name>Zn(2+)</name>
        <dbReference type="ChEBI" id="CHEBI:29105"/>
    </cofactor>
    <text evidence="6">Binds 1 zinc ion per subunit.</text>
</comment>
<dbReference type="GO" id="GO:0051603">
    <property type="term" value="P:proteolysis involved in protein catabolic process"/>
    <property type="evidence" value="ECO:0007669"/>
    <property type="project" value="TreeGrafter"/>
</dbReference>
<keyword evidence="7" id="KW-0812">Transmembrane</keyword>
<dbReference type="EMBL" id="CP157743">
    <property type="protein sequence ID" value="XBS21137.1"/>
    <property type="molecule type" value="Genomic_DNA"/>
</dbReference>
<evidence type="ECO:0000313" key="11">
    <source>
        <dbReference type="Proteomes" id="UP001225378"/>
    </source>
</evidence>
<keyword evidence="3 6" id="KW-0378">Hydrolase</keyword>
<dbReference type="Pfam" id="PF01435">
    <property type="entry name" value="Peptidase_M48"/>
    <property type="match status" value="1"/>
</dbReference>
<dbReference type="GO" id="GO:0016020">
    <property type="term" value="C:membrane"/>
    <property type="evidence" value="ECO:0007669"/>
    <property type="project" value="TreeGrafter"/>
</dbReference>
<keyword evidence="7" id="KW-0472">Membrane</keyword>
<keyword evidence="1 6" id="KW-0645">Protease</keyword>
<evidence type="ECO:0000259" key="8">
    <source>
        <dbReference type="Pfam" id="PF01435"/>
    </source>
</evidence>
<dbReference type="GO" id="GO:0046872">
    <property type="term" value="F:metal ion binding"/>
    <property type="evidence" value="ECO:0007669"/>
    <property type="project" value="UniProtKB-KW"/>
</dbReference>
<keyword evidence="11" id="KW-1185">Reference proteome</keyword>
<sequence>MIKFSAYYYDGRSSARMPVSVSFDEAGKVSVTGERFELETTLDQLSISARLGNTRRNIFLADGAMLETADNEALDRVCDYFAQNRAQTLLHTVEKNGPFVLLAFVFTVGFIWAGIEYAVPAAAAWVSKGVPGHVEQGIGEQGLETLDQWLFTDTKTDVVTQARLRRRFQQMTKNLDGDYRYRLLFRDSRQMGANALALPGGIIVVTDALLALAENEEQIIAVLAHEMGHVEYQHGLRSVLQDSLTALFMAGLLGDISSVSSLSVTLPTILVESRYSRAFEREADRFAVDFLNVRQVGVEPLIRILTLLERPSDPAVEFDYLSSHPAIDKRIAAIKSLQRQ</sequence>
<gene>
    <name evidence="10" type="ORF">Q9L42_003175</name>
</gene>
<evidence type="ECO:0000256" key="6">
    <source>
        <dbReference type="RuleBase" id="RU003983"/>
    </source>
</evidence>
<dbReference type="InterPro" id="IPR055518">
    <property type="entry name" value="DUF7092"/>
</dbReference>
<evidence type="ECO:0000259" key="9">
    <source>
        <dbReference type="Pfam" id="PF23368"/>
    </source>
</evidence>
<evidence type="ECO:0000256" key="4">
    <source>
        <dbReference type="ARBA" id="ARBA00022833"/>
    </source>
</evidence>
<dbReference type="PANTHER" id="PTHR22726">
    <property type="entry name" value="METALLOENDOPEPTIDASE OMA1"/>
    <property type="match status" value="1"/>
</dbReference>
<dbReference type="PANTHER" id="PTHR22726:SF1">
    <property type="entry name" value="METALLOENDOPEPTIDASE OMA1, MITOCHONDRIAL"/>
    <property type="match status" value="1"/>
</dbReference>
<keyword evidence="2" id="KW-0479">Metal-binding</keyword>